<dbReference type="Proteomes" id="UP000275504">
    <property type="component" value="Chromosome"/>
</dbReference>
<proteinExistence type="predicted"/>
<protein>
    <submittedName>
        <fullName evidence="2">Uncharacterized protein</fullName>
    </submittedName>
</protein>
<organism evidence="2 3">
    <name type="scientific">Campylobacter jejuni subsp. doylei</name>
    <dbReference type="NCBI Taxonomy" id="32021"/>
    <lineage>
        <taxon>Bacteria</taxon>
        <taxon>Pseudomonadati</taxon>
        <taxon>Campylobacterota</taxon>
        <taxon>Epsilonproteobacteria</taxon>
        <taxon>Campylobacterales</taxon>
        <taxon>Campylobacteraceae</taxon>
        <taxon>Campylobacter</taxon>
    </lineage>
</organism>
<sequence>MRRMQDREEWEGNGDINEGIKGVINDENYSMKCSG</sequence>
<evidence type="ECO:0000313" key="3">
    <source>
        <dbReference type="Proteomes" id="UP000275504"/>
    </source>
</evidence>
<dbReference type="AlphaFoldDB" id="A0A448J654"/>
<evidence type="ECO:0000313" key="2">
    <source>
        <dbReference type="EMBL" id="VEG60184.1"/>
    </source>
</evidence>
<evidence type="ECO:0000256" key="1">
    <source>
        <dbReference type="SAM" id="MobiDB-lite"/>
    </source>
</evidence>
<reference evidence="2 3" key="1">
    <citation type="submission" date="2018-12" db="EMBL/GenBank/DDBJ databases">
        <authorList>
            <consortium name="Pathogen Informatics"/>
        </authorList>
    </citation>
    <scope>NUCLEOTIDE SEQUENCE [LARGE SCALE GENOMIC DNA]</scope>
    <source>
        <strain evidence="2 3">NCTC11951</strain>
    </source>
</reference>
<gene>
    <name evidence="2" type="ORF">NCTC11951_00139</name>
</gene>
<accession>A0A448J654</accession>
<name>A0A448J654_CAMJU</name>
<feature type="region of interest" description="Disordered" evidence="1">
    <location>
        <begin position="1"/>
        <end position="21"/>
    </location>
</feature>
<dbReference type="EMBL" id="LR134359">
    <property type="protein sequence ID" value="VEG60184.1"/>
    <property type="molecule type" value="Genomic_DNA"/>
</dbReference>